<feature type="domain" description="Metallo-beta-lactamase" evidence="2">
    <location>
        <begin position="424"/>
        <end position="595"/>
    </location>
</feature>
<dbReference type="PANTHER" id="PTHR30619">
    <property type="entry name" value="DNA INTERNALIZATION/COMPETENCE PROTEIN COMEC/REC2"/>
    <property type="match status" value="1"/>
</dbReference>
<dbReference type="Proteomes" id="UP000295773">
    <property type="component" value="Unassembled WGS sequence"/>
</dbReference>
<evidence type="ECO:0000313" key="4">
    <source>
        <dbReference type="Proteomes" id="UP000295773"/>
    </source>
</evidence>
<evidence type="ECO:0000313" key="3">
    <source>
        <dbReference type="EMBL" id="TCU63657.1"/>
    </source>
</evidence>
<feature type="transmembrane region" description="Helical" evidence="1">
    <location>
        <begin position="257"/>
        <end position="284"/>
    </location>
</feature>
<name>A0A4R3TPJ2_9FIRM</name>
<sequence>MKGIWLCIGCIVLIFSWLPVYSSFFFLVGALWFLHKRFHRGEIICLVFCLLVFVRIQRLSDVHEISSRIVKIQEIKQGYMIGANKEGRFLLYGLKKVSFDDVVELRGTYEKIDSIHNLGQFHFATWAKRKGMVYCMNVKSYTLIKEGTTLRHRLYANIETKDVAIQQFLKAMLYGIHEEEVSFLLLSSGMHIAFLSRFLTKRMARKWGFAKAHRLTLLLMMGMSYLTVLSSSILRVVCSSLISGLFTNFDEKDTLGISMIFTILLAPSMAYEVALLIPVCFRLVFMFHVAKRNKKIVGMLVLFPAQMWFYHTCDPLQMALFSFLRKVYAILYVLAWLLILPATEYLFLLIQWMLAALRLIQQISYPLYGSVSILWLILWCLSAMRYISYVHWKDSLTLCLLLVIFFLRPYLSPFASVTMLDVGQGDCTLIITPYHKEVILIDVMGHKKKNIPKEIIVPYLHAQGIYHLDKIIVTHADMDHSGGVAQLQELMHVDEIIDHKQLAKQQETPWMKFFLLDYEGEDENDNSIVTMLRLYDTSFLFMGDLGIKGEQKLLQLYPKLEADVVKIGHHGSKTSSATAFLHQVHPALALISSGRHNFYGHPHQEVLDAMEKEGILPLISARHGGVTIKICKYFRFFKTAEQQFGIILPR</sequence>
<evidence type="ECO:0000259" key="2">
    <source>
        <dbReference type="SMART" id="SM00849"/>
    </source>
</evidence>
<keyword evidence="4" id="KW-1185">Reference proteome</keyword>
<dbReference type="InterPro" id="IPR036866">
    <property type="entry name" value="RibonucZ/Hydroxyglut_hydro"/>
</dbReference>
<protein>
    <submittedName>
        <fullName evidence="3">Competence protein ComEC</fullName>
    </submittedName>
</protein>
<feature type="transmembrane region" description="Helical" evidence="1">
    <location>
        <begin position="395"/>
        <end position="411"/>
    </location>
</feature>
<keyword evidence="1" id="KW-0812">Transmembrane</keyword>
<dbReference type="Gene3D" id="3.60.15.10">
    <property type="entry name" value="Ribonuclease Z/Hydroxyacylglutathione hydrolase-like"/>
    <property type="match status" value="2"/>
</dbReference>
<keyword evidence="1" id="KW-1133">Transmembrane helix</keyword>
<dbReference type="PANTHER" id="PTHR30619:SF7">
    <property type="entry name" value="BETA-LACTAMASE DOMAIN PROTEIN"/>
    <property type="match status" value="1"/>
</dbReference>
<dbReference type="CDD" id="cd07731">
    <property type="entry name" value="ComA-like_MBL-fold"/>
    <property type="match status" value="1"/>
</dbReference>
<accession>A0A4R3TPJ2</accession>
<dbReference type="SMART" id="SM00849">
    <property type="entry name" value="Lactamase_B"/>
    <property type="match status" value="1"/>
</dbReference>
<dbReference type="EMBL" id="SMBP01000001">
    <property type="protein sequence ID" value="TCU63657.1"/>
    <property type="molecule type" value="Genomic_DNA"/>
</dbReference>
<comment type="caution">
    <text evidence="3">The sequence shown here is derived from an EMBL/GenBank/DDBJ whole genome shotgun (WGS) entry which is preliminary data.</text>
</comment>
<feature type="transmembrane region" description="Helical" evidence="1">
    <location>
        <begin position="6"/>
        <end position="34"/>
    </location>
</feature>
<feature type="transmembrane region" description="Helical" evidence="1">
    <location>
        <begin position="212"/>
        <end position="237"/>
    </location>
</feature>
<reference evidence="3 4" key="1">
    <citation type="submission" date="2019-03" db="EMBL/GenBank/DDBJ databases">
        <title>Genomic Encyclopedia of Type Strains, Phase IV (KMG-IV): sequencing the most valuable type-strain genomes for metagenomic binning, comparative biology and taxonomic classification.</title>
        <authorList>
            <person name="Goeker M."/>
        </authorList>
    </citation>
    <scope>NUCLEOTIDE SEQUENCE [LARGE SCALE GENOMIC DNA]</scope>
    <source>
        <strain evidence="3 4">DSM 29481</strain>
    </source>
</reference>
<dbReference type="InterPro" id="IPR035681">
    <property type="entry name" value="ComA-like_MBL"/>
</dbReference>
<evidence type="ECO:0000256" key="1">
    <source>
        <dbReference type="SAM" id="Phobius"/>
    </source>
</evidence>
<organism evidence="3 4">
    <name type="scientific">Longicatena caecimuris</name>
    <dbReference type="NCBI Taxonomy" id="1796635"/>
    <lineage>
        <taxon>Bacteria</taxon>
        <taxon>Bacillati</taxon>
        <taxon>Bacillota</taxon>
        <taxon>Erysipelotrichia</taxon>
        <taxon>Erysipelotrichales</taxon>
        <taxon>Erysipelotrichaceae</taxon>
        <taxon>Longicatena</taxon>
    </lineage>
</organism>
<dbReference type="RefSeq" id="WP_132223458.1">
    <property type="nucleotide sequence ID" value="NZ_JANKBG010000001.1"/>
</dbReference>
<dbReference type="InterPro" id="IPR052159">
    <property type="entry name" value="Competence_DNA_uptake"/>
</dbReference>
<feature type="transmembrane region" description="Helical" evidence="1">
    <location>
        <begin position="41"/>
        <end position="58"/>
    </location>
</feature>
<keyword evidence="1" id="KW-0472">Membrane</keyword>
<dbReference type="Pfam" id="PF00753">
    <property type="entry name" value="Lactamase_B"/>
    <property type="match status" value="1"/>
</dbReference>
<dbReference type="SUPFAM" id="SSF56281">
    <property type="entry name" value="Metallo-hydrolase/oxidoreductase"/>
    <property type="match status" value="1"/>
</dbReference>
<dbReference type="AlphaFoldDB" id="A0A4R3TPJ2"/>
<feature type="transmembrane region" description="Helical" evidence="1">
    <location>
        <begin position="331"/>
        <end position="355"/>
    </location>
</feature>
<proteinExistence type="predicted"/>
<dbReference type="InterPro" id="IPR001279">
    <property type="entry name" value="Metallo-B-lactamas"/>
</dbReference>
<gene>
    <name evidence="3" type="ORF">EDD61_101312</name>
</gene>
<feature type="transmembrane region" description="Helical" evidence="1">
    <location>
        <begin position="367"/>
        <end position="389"/>
    </location>
</feature>